<reference evidence="3" key="1">
    <citation type="submission" date="2017-06" db="EMBL/GenBank/DDBJ databases">
        <title>Whole genome sequence of Laribacter hongkongensis LHGZ1.</title>
        <authorList>
            <person name="Chen D."/>
            <person name="Wu H."/>
            <person name="Chen J."/>
        </authorList>
    </citation>
    <scope>NUCLEOTIDE SEQUENCE [LARGE SCALE GENOMIC DNA]</scope>
    <source>
        <strain evidence="3">LHGZ1</strain>
    </source>
</reference>
<sequence length="123" mass="13492">MMQPLSRSCRFRTGCRWFAWGLAAAWFAGSVWLLWRESTGSAPLFAHADKAGHFLLFAVQTALLRLALGTGHTRLILSLAAVWAAGSETGQVFLTVSRTGDPLDALADMAGCVAVLTWVRRWR</sequence>
<evidence type="ECO:0000313" key="3">
    <source>
        <dbReference type="Proteomes" id="UP000197424"/>
    </source>
</evidence>
<evidence type="ECO:0000313" key="2">
    <source>
        <dbReference type="EMBL" id="ASJ25029.1"/>
    </source>
</evidence>
<organism evidence="2 3">
    <name type="scientific">Laribacter hongkongensis</name>
    <dbReference type="NCBI Taxonomy" id="168471"/>
    <lineage>
        <taxon>Bacteria</taxon>
        <taxon>Pseudomonadati</taxon>
        <taxon>Pseudomonadota</taxon>
        <taxon>Betaproteobacteria</taxon>
        <taxon>Neisseriales</taxon>
        <taxon>Aquaspirillaceae</taxon>
        <taxon>Laribacter</taxon>
    </lineage>
</organism>
<feature type="transmembrane region" description="Helical" evidence="1">
    <location>
        <begin position="17"/>
        <end position="35"/>
    </location>
</feature>
<name>A0A248LKI6_9NEIS</name>
<dbReference type="RefSeq" id="WP_232054634.1">
    <property type="nucleotide sequence ID" value="NZ_CP022115.1"/>
</dbReference>
<dbReference type="Proteomes" id="UP000197424">
    <property type="component" value="Chromosome"/>
</dbReference>
<accession>A0A248LKI6</accession>
<dbReference type="EMBL" id="CP022115">
    <property type="protein sequence ID" value="ASJ25029.1"/>
    <property type="molecule type" value="Genomic_DNA"/>
</dbReference>
<gene>
    <name evidence="2" type="ORF">LHGZ1_2198</name>
</gene>
<protein>
    <recommendedName>
        <fullName evidence="4">VanZ-like domain-containing protein</fullName>
    </recommendedName>
</protein>
<evidence type="ECO:0000256" key="1">
    <source>
        <dbReference type="SAM" id="Phobius"/>
    </source>
</evidence>
<evidence type="ECO:0008006" key="4">
    <source>
        <dbReference type="Google" id="ProtNLM"/>
    </source>
</evidence>
<keyword evidence="1" id="KW-0472">Membrane</keyword>
<dbReference type="PANTHER" id="PTHR28008">
    <property type="entry name" value="DOMAIN PROTEIN, PUTATIVE (AFU_ORTHOLOGUE AFUA_3G10980)-RELATED"/>
    <property type="match status" value="1"/>
</dbReference>
<dbReference type="AlphaFoldDB" id="A0A248LKI6"/>
<keyword evidence="1" id="KW-0812">Transmembrane</keyword>
<proteinExistence type="predicted"/>
<dbReference type="PANTHER" id="PTHR28008:SF1">
    <property type="entry name" value="DOMAIN PROTEIN, PUTATIVE (AFU_ORTHOLOGUE AFUA_3G10980)-RELATED"/>
    <property type="match status" value="1"/>
</dbReference>
<keyword evidence="1" id="KW-1133">Transmembrane helix</keyword>